<evidence type="ECO:0000313" key="3">
    <source>
        <dbReference type="Proteomes" id="UP000789390"/>
    </source>
</evidence>
<dbReference type="Proteomes" id="UP000789390">
    <property type="component" value="Unassembled WGS sequence"/>
</dbReference>
<dbReference type="InterPro" id="IPR051064">
    <property type="entry name" value="SEC14/CRAL-TRIO_domain"/>
</dbReference>
<keyword evidence="3" id="KW-1185">Reference proteome</keyword>
<dbReference type="InterPro" id="IPR036598">
    <property type="entry name" value="GOLD_dom_sf"/>
</dbReference>
<dbReference type="Gene3D" id="2.60.120.680">
    <property type="entry name" value="GOLD domain"/>
    <property type="match status" value="1"/>
</dbReference>
<dbReference type="OrthoDB" id="6335366at2759"/>
<evidence type="ECO:0000313" key="2">
    <source>
        <dbReference type="EMBL" id="CAH0107617.1"/>
    </source>
</evidence>
<dbReference type="InterPro" id="IPR036865">
    <property type="entry name" value="CRAL-TRIO_dom_sf"/>
</dbReference>
<sequence>MDPGQLNDDQKGVVLQTVGVLQRFTIMLHIFREAVKDCQLPDSDDVYLLRWLVARDFDLAKAEKMLRNSVEWRRKYKIDAMIKDYKAPEVLTKYFSAGHIGVDKHSSYLMVVRYGATDLKGILQSVKKKDYVMYVLELVERSITMRSPDAINQACVIFDMAGFSMRHVTSGERSSIGPVLRGKLSGISSSCIRHQRTQDFCAALLDDETVNMGGEVPRSYHLNCRPDTNYKKYLSISHGSKEQLEFQVKEANSVLKWDFQSEEGDIAFAVYRKKNEELIPVVPHGRVDCHMSPDH</sequence>
<dbReference type="SUPFAM" id="SSF52087">
    <property type="entry name" value="CRAL/TRIO domain"/>
    <property type="match status" value="1"/>
</dbReference>
<reference evidence="2" key="1">
    <citation type="submission" date="2021-11" db="EMBL/GenBank/DDBJ databases">
        <authorList>
            <person name="Schell T."/>
        </authorList>
    </citation>
    <scope>NUCLEOTIDE SEQUENCE</scope>
    <source>
        <strain evidence="2">M5</strain>
    </source>
</reference>
<dbReference type="SUPFAM" id="SSF101576">
    <property type="entry name" value="Supernatant protein factor (SPF), C-terminal domain"/>
    <property type="match status" value="1"/>
</dbReference>
<dbReference type="InterPro" id="IPR036273">
    <property type="entry name" value="CRAL/TRIO_N_dom_sf"/>
</dbReference>
<dbReference type="Pfam" id="PF03765">
    <property type="entry name" value="CRAL_TRIO_N"/>
    <property type="match status" value="1"/>
</dbReference>
<evidence type="ECO:0000259" key="1">
    <source>
        <dbReference type="SMART" id="SM01100"/>
    </source>
</evidence>
<dbReference type="Pfam" id="PF00650">
    <property type="entry name" value="CRAL_TRIO"/>
    <property type="match status" value="1"/>
</dbReference>
<gene>
    <name evidence="2" type="ORF">DGAL_LOCUS10937</name>
</gene>
<dbReference type="InterPro" id="IPR001251">
    <property type="entry name" value="CRAL-TRIO_dom"/>
</dbReference>
<dbReference type="SUPFAM" id="SSF46938">
    <property type="entry name" value="CRAL/TRIO N-terminal domain"/>
    <property type="match status" value="1"/>
</dbReference>
<dbReference type="Gene3D" id="3.40.525.10">
    <property type="entry name" value="CRAL-TRIO lipid binding domain"/>
    <property type="match status" value="1"/>
</dbReference>
<organism evidence="2 3">
    <name type="scientific">Daphnia galeata</name>
    <dbReference type="NCBI Taxonomy" id="27404"/>
    <lineage>
        <taxon>Eukaryota</taxon>
        <taxon>Metazoa</taxon>
        <taxon>Ecdysozoa</taxon>
        <taxon>Arthropoda</taxon>
        <taxon>Crustacea</taxon>
        <taxon>Branchiopoda</taxon>
        <taxon>Diplostraca</taxon>
        <taxon>Cladocera</taxon>
        <taxon>Anomopoda</taxon>
        <taxon>Daphniidae</taxon>
        <taxon>Daphnia</taxon>
    </lineage>
</organism>
<accession>A0A8J2WHP2</accession>
<dbReference type="GO" id="GO:0005737">
    <property type="term" value="C:cytoplasm"/>
    <property type="evidence" value="ECO:0007669"/>
    <property type="project" value="TreeGrafter"/>
</dbReference>
<dbReference type="AlphaFoldDB" id="A0A8J2WHP2"/>
<dbReference type="PANTHER" id="PTHR23324:SF83">
    <property type="entry name" value="SEC14-LIKE PROTEIN 2"/>
    <property type="match status" value="1"/>
</dbReference>
<dbReference type="EMBL" id="CAKKLH010000277">
    <property type="protein sequence ID" value="CAH0107617.1"/>
    <property type="molecule type" value="Genomic_DNA"/>
</dbReference>
<dbReference type="PANTHER" id="PTHR23324">
    <property type="entry name" value="SEC14 RELATED PROTEIN"/>
    <property type="match status" value="1"/>
</dbReference>
<dbReference type="SMART" id="SM01100">
    <property type="entry name" value="CRAL_TRIO_N"/>
    <property type="match status" value="1"/>
</dbReference>
<feature type="domain" description="CRAL/TRIO N-terminal" evidence="1">
    <location>
        <begin position="44"/>
        <end position="69"/>
    </location>
</feature>
<comment type="caution">
    <text evidence="2">The sequence shown here is derived from an EMBL/GenBank/DDBJ whole genome shotgun (WGS) entry which is preliminary data.</text>
</comment>
<name>A0A8J2WHP2_9CRUS</name>
<proteinExistence type="predicted"/>
<protein>
    <recommendedName>
        <fullName evidence="1">CRAL/TRIO N-terminal domain-containing protein</fullName>
    </recommendedName>
</protein>
<dbReference type="InterPro" id="IPR011074">
    <property type="entry name" value="CRAL/TRIO_N_dom"/>
</dbReference>